<protein>
    <recommendedName>
        <fullName evidence="4">ADP-ribosylarginine hydrolase</fullName>
    </recommendedName>
</protein>
<feature type="non-terminal residue" evidence="2">
    <location>
        <position position="96"/>
    </location>
</feature>
<feature type="binding site" evidence="1">
    <location>
        <position position="83"/>
    </location>
    <ligand>
        <name>Mg(2+)</name>
        <dbReference type="ChEBI" id="CHEBI:18420"/>
        <label>1</label>
    </ligand>
</feature>
<dbReference type="GO" id="GO:0046872">
    <property type="term" value="F:metal ion binding"/>
    <property type="evidence" value="ECO:0007669"/>
    <property type="project" value="UniProtKB-KW"/>
</dbReference>
<evidence type="ECO:0000256" key="1">
    <source>
        <dbReference type="PIRSR" id="PIRSR605502-1"/>
    </source>
</evidence>
<dbReference type="EMBL" id="CAJOBJ010348526">
    <property type="protein sequence ID" value="CAF5204976.1"/>
    <property type="molecule type" value="Genomic_DNA"/>
</dbReference>
<dbReference type="Proteomes" id="UP000681720">
    <property type="component" value="Unassembled WGS sequence"/>
</dbReference>
<comment type="caution">
    <text evidence="2">The sequence shown here is derived from an EMBL/GenBank/DDBJ whole genome shotgun (WGS) entry which is preliminary data.</text>
</comment>
<dbReference type="AlphaFoldDB" id="A0A8S3IRM7"/>
<dbReference type="InterPro" id="IPR005502">
    <property type="entry name" value="Ribosyl_crysJ1"/>
</dbReference>
<dbReference type="PANTHER" id="PTHR16222">
    <property type="entry name" value="ADP-RIBOSYLGLYCOHYDROLASE"/>
    <property type="match status" value="1"/>
</dbReference>
<dbReference type="Gene3D" id="1.10.4080.10">
    <property type="entry name" value="ADP-ribosylation/Crystallin J1"/>
    <property type="match status" value="1"/>
</dbReference>
<gene>
    <name evidence="2" type="ORF">GIL414_LOCUS77833</name>
</gene>
<sequence length="96" mass="10271">MTTLQFPSPKENLLPAQIPLVSPPSQSLDSTKVDRFKGSLMGMAVGDALGASVEFRSRQYLLDHPVSNMQSGGTWGLQAGQWTDDTSMALCLASSL</sequence>
<evidence type="ECO:0000313" key="3">
    <source>
        <dbReference type="Proteomes" id="UP000681720"/>
    </source>
</evidence>
<dbReference type="InterPro" id="IPR050792">
    <property type="entry name" value="ADP-ribosylglycohydrolase"/>
</dbReference>
<dbReference type="PANTHER" id="PTHR16222:SF12">
    <property type="entry name" value="ADP-RIBOSYLGLYCOHYDROLASE-RELATED"/>
    <property type="match status" value="1"/>
</dbReference>
<feature type="binding site" evidence="1">
    <location>
        <position position="84"/>
    </location>
    <ligand>
        <name>Mg(2+)</name>
        <dbReference type="ChEBI" id="CHEBI:18420"/>
        <label>1</label>
    </ligand>
</feature>
<keyword evidence="1" id="KW-0460">Magnesium</keyword>
<organism evidence="2 3">
    <name type="scientific">Rotaria magnacalcarata</name>
    <dbReference type="NCBI Taxonomy" id="392030"/>
    <lineage>
        <taxon>Eukaryota</taxon>
        <taxon>Metazoa</taxon>
        <taxon>Spiralia</taxon>
        <taxon>Gnathifera</taxon>
        <taxon>Rotifera</taxon>
        <taxon>Eurotatoria</taxon>
        <taxon>Bdelloidea</taxon>
        <taxon>Philodinida</taxon>
        <taxon>Philodinidae</taxon>
        <taxon>Rotaria</taxon>
    </lineage>
</organism>
<keyword evidence="1" id="KW-0479">Metal-binding</keyword>
<evidence type="ECO:0000313" key="2">
    <source>
        <dbReference type="EMBL" id="CAF5204976.1"/>
    </source>
</evidence>
<evidence type="ECO:0008006" key="4">
    <source>
        <dbReference type="Google" id="ProtNLM"/>
    </source>
</evidence>
<dbReference type="Pfam" id="PF03747">
    <property type="entry name" value="ADP_ribosyl_GH"/>
    <property type="match status" value="1"/>
</dbReference>
<dbReference type="InterPro" id="IPR036705">
    <property type="entry name" value="Ribosyl_crysJ1_sf"/>
</dbReference>
<dbReference type="SUPFAM" id="SSF101478">
    <property type="entry name" value="ADP-ribosylglycohydrolase"/>
    <property type="match status" value="1"/>
</dbReference>
<proteinExistence type="predicted"/>
<comment type="cofactor">
    <cofactor evidence="1">
        <name>Mg(2+)</name>
        <dbReference type="ChEBI" id="CHEBI:18420"/>
    </cofactor>
    <text evidence="1">Binds 2 magnesium ions per subunit.</text>
</comment>
<feature type="binding site" evidence="1">
    <location>
        <position position="85"/>
    </location>
    <ligand>
        <name>Mg(2+)</name>
        <dbReference type="ChEBI" id="CHEBI:18420"/>
        <label>1</label>
    </ligand>
</feature>
<reference evidence="2" key="1">
    <citation type="submission" date="2021-02" db="EMBL/GenBank/DDBJ databases">
        <authorList>
            <person name="Nowell W R."/>
        </authorList>
    </citation>
    <scope>NUCLEOTIDE SEQUENCE</scope>
</reference>
<name>A0A8S3IRM7_9BILA</name>
<accession>A0A8S3IRM7</accession>